<evidence type="ECO:0000256" key="1">
    <source>
        <dbReference type="ARBA" id="ARBA00022448"/>
    </source>
</evidence>
<keyword evidence="3" id="KW-0479">Metal-binding</keyword>
<organism evidence="9 10">
    <name type="scientific">Archaeoglobus fulgidus DSM 8774</name>
    <dbReference type="NCBI Taxonomy" id="1344584"/>
    <lineage>
        <taxon>Archaea</taxon>
        <taxon>Methanobacteriati</taxon>
        <taxon>Methanobacteriota</taxon>
        <taxon>Archaeoglobi</taxon>
        <taxon>Archaeoglobales</taxon>
        <taxon>Archaeoglobaceae</taxon>
        <taxon>Archaeoglobus</taxon>
    </lineage>
</organism>
<keyword evidence="4" id="KW-0677">Repeat</keyword>
<dbReference type="PROSITE" id="PS00198">
    <property type="entry name" value="4FE4S_FER_1"/>
    <property type="match status" value="1"/>
</dbReference>
<evidence type="ECO:0000313" key="9">
    <source>
        <dbReference type="EMBL" id="AIG97175.1"/>
    </source>
</evidence>
<keyword evidence="6" id="KW-0408">Iron</keyword>
<dbReference type="HOGENOM" id="CLU_139698_11_4_2"/>
<dbReference type="PANTHER" id="PTHR43687">
    <property type="entry name" value="ADENYLYLSULFATE REDUCTASE, BETA SUBUNIT"/>
    <property type="match status" value="1"/>
</dbReference>
<evidence type="ECO:0000256" key="4">
    <source>
        <dbReference type="ARBA" id="ARBA00022737"/>
    </source>
</evidence>
<dbReference type="GeneID" id="24793895"/>
<keyword evidence="5" id="KW-0249">Electron transport</keyword>
<dbReference type="KEGG" id="afg:AFULGI_00003560"/>
<dbReference type="RefSeq" id="WP_048064219.1">
    <property type="nucleotide sequence ID" value="NZ_CP006577.1"/>
</dbReference>
<dbReference type="InterPro" id="IPR017896">
    <property type="entry name" value="4Fe4S_Fe-S-bd"/>
</dbReference>
<dbReference type="InterPro" id="IPR017900">
    <property type="entry name" value="4Fe4S_Fe_S_CS"/>
</dbReference>
<dbReference type="Pfam" id="PF12838">
    <property type="entry name" value="Fer4_7"/>
    <property type="match status" value="1"/>
</dbReference>
<keyword evidence="2" id="KW-0004">4Fe-4S</keyword>
<keyword evidence="7" id="KW-0411">Iron-sulfur</keyword>
<dbReference type="AlphaFoldDB" id="A0A075W9X3"/>
<dbReference type="SUPFAM" id="SSF54862">
    <property type="entry name" value="4Fe-4S ferredoxins"/>
    <property type="match status" value="1"/>
</dbReference>
<dbReference type="Gene3D" id="3.30.70.20">
    <property type="match status" value="2"/>
</dbReference>
<dbReference type="GO" id="GO:0046872">
    <property type="term" value="F:metal ion binding"/>
    <property type="evidence" value="ECO:0007669"/>
    <property type="project" value="UniProtKB-KW"/>
</dbReference>
<evidence type="ECO:0000259" key="8">
    <source>
        <dbReference type="PROSITE" id="PS51379"/>
    </source>
</evidence>
<dbReference type="GO" id="GO:0016491">
    <property type="term" value="F:oxidoreductase activity"/>
    <property type="evidence" value="ECO:0007669"/>
    <property type="project" value="UniProtKB-ARBA"/>
</dbReference>
<dbReference type="PANTHER" id="PTHR43687:SF6">
    <property type="entry name" value="L-ASPARTATE SEMIALDEHYDE SULFURTRANSFERASE IRON-SULFUR SUBUNIT"/>
    <property type="match status" value="1"/>
</dbReference>
<proteinExistence type="predicted"/>
<feature type="domain" description="4Fe-4S ferredoxin-type" evidence="8">
    <location>
        <begin position="29"/>
        <end position="56"/>
    </location>
</feature>
<dbReference type="PROSITE" id="PS51379">
    <property type="entry name" value="4FE4S_FER_2"/>
    <property type="match status" value="2"/>
</dbReference>
<evidence type="ECO:0000256" key="2">
    <source>
        <dbReference type="ARBA" id="ARBA00022485"/>
    </source>
</evidence>
<feature type="domain" description="4Fe-4S ferredoxin-type" evidence="8">
    <location>
        <begin position="1"/>
        <end position="28"/>
    </location>
</feature>
<evidence type="ECO:0000256" key="7">
    <source>
        <dbReference type="ARBA" id="ARBA00023014"/>
    </source>
</evidence>
<gene>
    <name evidence="9" type="ORF">AFULGI_00003560</name>
</gene>
<accession>A0A075W9X3</accession>
<dbReference type="InterPro" id="IPR050572">
    <property type="entry name" value="Fe-S_Ferredoxin"/>
</dbReference>
<evidence type="ECO:0000256" key="6">
    <source>
        <dbReference type="ARBA" id="ARBA00023004"/>
    </source>
</evidence>
<dbReference type="Proteomes" id="UP000028501">
    <property type="component" value="Chromosome"/>
</dbReference>
<dbReference type="EMBL" id="CP006577">
    <property type="protein sequence ID" value="AIG97175.1"/>
    <property type="molecule type" value="Genomic_DNA"/>
</dbReference>
<evidence type="ECO:0000313" key="10">
    <source>
        <dbReference type="Proteomes" id="UP000028501"/>
    </source>
</evidence>
<name>A0A075W9X3_ARCFL</name>
<dbReference type="GO" id="GO:0051539">
    <property type="term" value="F:4 iron, 4 sulfur cluster binding"/>
    <property type="evidence" value="ECO:0007669"/>
    <property type="project" value="UniProtKB-KW"/>
</dbReference>
<protein>
    <submittedName>
        <fullName evidence="9">4Fe-4S binding protein domain protein</fullName>
    </submittedName>
</protein>
<sequence>MPAVVDASLCDGCGTCVDECPVGAIELNDYAHVDEEICTECGACVDVCPTEAISLE</sequence>
<reference evidence="9 10" key="1">
    <citation type="submission" date="2013-07" db="EMBL/GenBank/DDBJ databases">
        <title>Genome of Archaeoglobus fulgidus.</title>
        <authorList>
            <person name="Fiebig A."/>
            <person name="Birkeland N.-K."/>
        </authorList>
    </citation>
    <scope>NUCLEOTIDE SEQUENCE [LARGE SCALE GENOMIC DNA]</scope>
    <source>
        <strain evidence="9 10">DSM 8774</strain>
    </source>
</reference>
<evidence type="ECO:0000256" key="5">
    <source>
        <dbReference type="ARBA" id="ARBA00022982"/>
    </source>
</evidence>
<keyword evidence="1" id="KW-0813">Transport</keyword>
<evidence type="ECO:0000256" key="3">
    <source>
        <dbReference type="ARBA" id="ARBA00022723"/>
    </source>
</evidence>